<dbReference type="InterPro" id="IPR036155">
    <property type="entry name" value="Crypto/Photolyase_N_sf"/>
</dbReference>
<reference evidence="2 3" key="1">
    <citation type="submission" date="2022-02" db="EMBL/GenBank/DDBJ databases">
        <authorList>
            <person name="Min J."/>
        </authorList>
    </citation>
    <scope>NUCLEOTIDE SEQUENCE [LARGE SCALE GENOMIC DNA]</scope>
    <source>
        <strain evidence="2 3">GR10-1</strain>
    </source>
</reference>
<dbReference type="RefSeq" id="WP_240830145.1">
    <property type="nucleotide sequence ID" value="NZ_JAKWBL010000002.1"/>
</dbReference>
<keyword evidence="3" id="KW-1185">Reference proteome</keyword>
<dbReference type="Pfam" id="PF00875">
    <property type="entry name" value="DNA_photolyase"/>
    <property type="match status" value="1"/>
</dbReference>
<name>A0ABS9SJI3_9BACT</name>
<evidence type="ECO:0000313" key="3">
    <source>
        <dbReference type="Proteomes" id="UP001202248"/>
    </source>
</evidence>
<sequence>MKKKMVSIFWFRRDLRLEDNAGLYHALKDEHVVQPVFIFDTEILDELKDPNDKRMVFIYQALEKIQQQLIKLGSTLDVRYGKPEEVFKGLEKDYNIQAIYLNNDYEPYARKRDNNIYSYFKK</sequence>
<dbReference type="InterPro" id="IPR014729">
    <property type="entry name" value="Rossmann-like_a/b/a_fold"/>
</dbReference>
<dbReference type="PROSITE" id="PS51645">
    <property type="entry name" value="PHR_CRY_ALPHA_BETA"/>
    <property type="match status" value="1"/>
</dbReference>
<dbReference type="PANTHER" id="PTHR11455">
    <property type="entry name" value="CRYPTOCHROME"/>
    <property type="match status" value="1"/>
</dbReference>
<dbReference type="Gene3D" id="3.40.50.620">
    <property type="entry name" value="HUPs"/>
    <property type="match status" value="1"/>
</dbReference>
<evidence type="ECO:0000313" key="2">
    <source>
        <dbReference type="EMBL" id="MCH5598480.1"/>
    </source>
</evidence>
<dbReference type="InterPro" id="IPR006050">
    <property type="entry name" value="DNA_photolyase_N"/>
</dbReference>
<dbReference type="EMBL" id="JAKWBL010000002">
    <property type="protein sequence ID" value="MCH5598480.1"/>
    <property type="molecule type" value="Genomic_DNA"/>
</dbReference>
<dbReference type="PANTHER" id="PTHR11455:SF9">
    <property type="entry name" value="CRYPTOCHROME CIRCADIAN CLOCK 5 ISOFORM X1"/>
    <property type="match status" value="1"/>
</dbReference>
<dbReference type="SUPFAM" id="SSF52425">
    <property type="entry name" value="Cryptochrome/photolyase, N-terminal domain"/>
    <property type="match status" value="1"/>
</dbReference>
<comment type="caution">
    <text evidence="2">The sequence shown here is derived from an EMBL/GenBank/DDBJ whole genome shotgun (WGS) entry which is preliminary data.</text>
</comment>
<proteinExistence type="predicted"/>
<evidence type="ECO:0000259" key="1">
    <source>
        <dbReference type="PROSITE" id="PS51645"/>
    </source>
</evidence>
<accession>A0ABS9SJI3</accession>
<protein>
    <submittedName>
        <fullName evidence="2">Deoxyribodipyrimidine photo-lyase</fullName>
    </submittedName>
</protein>
<feature type="domain" description="Photolyase/cryptochrome alpha/beta" evidence="1">
    <location>
        <begin position="5"/>
        <end position="122"/>
    </location>
</feature>
<dbReference type="InterPro" id="IPR002081">
    <property type="entry name" value="Cryptochrome/DNA_photolyase_1"/>
</dbReference>
<organism evidence="2 3">
    <name type="scientific">Niabella ginsengisoli</name>
    <dbReference type="NCBI Taxonomy" id="522298"/>
    <lineage>
        <taxon>Bacteria</taxon>
        <taxon>Pseudomonadati</taxon>
        <taxon>Bacteroidota</taxon>
        <taxon>Chitinophagia</taxon>
        <taxon>Chitinophagales</taxon>
        <taxon>Chitinophagaceae</taxon>
        <taxon>Niabella</taxon>
    </lineage>
</organism>
<gene>
    <name evidence="2" type="ORF">MKP09_11455</name>
</gene>
<dbReference type="Proteomes" id="UP001202248">
    <property type="component" value="Unassembled WGS sequence"/>
</dbReference>